<dbReference type="GO" id="GO:0003677">
    <property type="term" value="F:DNA binding"/>
    <property type="evidence" value="ECO:0007669"/>
    <property type="project" value="UniProtKB-KW"/>
</dbReference>
<dbReference type="SUPFAM" id="SSF48008">
    <property type="entry name" value="GntR ligand-binding domain-like"/>
    <property type="match status" value="1"/>
</dbReference>
<gene>
    <name evidence="6" type="ORF">SLNSH_04200</name>
</gene>
<dbReference type="GO" id="GO:0003700">
    <property type="term" value="F:DNA-binding transcription factor activity"/>
    <property type="evidence" value="ECO:0007669"/>
    <property type="project" value="InterPro"/>
</dbReference>
<reference evidence="7" key="1">
    <citation type="submission" date="2018-03" db="EMBL/GenBank/DDBJ databases">
        <authorList>
            <person name="Sun L."/>
            <person name="Liu H."/>
            <person name="Chen W."/>
            <person name="Huang K."/>
            <person name="Liu W."/>
            <person name="Gao X."/>
        </authorList>
    </citation>
    <scope>NUCLEOTIDE SEQUENCE [LARGE SCALE GENOMIC DNA]</scope>
    <source>
        <strain evidence="7">SH9</strain>
    </source>
</reference>
<dbReference type="Gene3D" id="1.20.120.530">
    <property type="entry name" value="GntR ligand-binding domain-like"/>
    <property type="match status" value="1"/>
</dbReference>
<dbReference type="InterPro" id="IPR008920">
    <property type="entry name" value="TF_FadR/GntR_C"/>
</dbReference>
<evidence type="ECO:0000256" key="1">
    <source>
        <dbReference type="ARBA" id="ARBA00023015"/>
    </source>
</evidence>
<keyword evidence="3" id="KW-0804">Transcription</keyword>
<keyword evidence="7" id="KW-1185">Reference proteome</keyword>
<dbReference type="OrthoDB" id="9028214at2"/>
<dbReference type="InterPro" id="IPR011711">
    <property type="entry name" value="GntR_C"/>
</dbReference>
<dbReference type="CDD" id="cd07377">
    <property type="entry name" value="WHTH_GntR"/>
    <property type="match status" value="1"/>
</dbReference>
<evidence type="ECO:0000256" key="3">
    <source>
        <dbReference type="ARBA" id="ARBA00023163"/>
    </source>
</evidence>
<evidence type="ECO:0000313" key="6">
    <source>
        <dbReference type="EMBL" id="PSC06486.1"/>
    </source>
</evidence>
<evidence type="ECO:0000313" key="7">
    <source>
        <dbReference type="Proteomes" id="UP000239772"/>
    </source>
</evidence>
<comment type="caution">
    <text evidence="6">The sequence shown here is derived from an EMBL/GenBank/DDBJ whole genome shotgun (WGS) entry which is preliminary data.</text>
</comment>
<keyword evidence="1" id="KW-0805">Transcription regulation</keyword>
<dbReference type="SUPFAM" id="SSF46785">
    <property type="entry name" value="Winged helix' DNA-binding domain"/>
    <property type="match status" value="1"/>
</dbReference>
<feature type="region of interest" description="Disordered" evidence="4">
    <location>
        <begin position="237"/>
        <end position="256"/>
    </location>
</feature>
<dbReference type="AlphaFoldDB" id="A0A2T1HXS1"/>
<evidence type="ECO:0000256" key="4">
    <source>
        <dbReference type="SAM" id="MobiDB-lite"/>
    </source>
</evidence>
<organism evidence="6 7">
    <name type="scientific">Alsobacter soli</name>
    <dbReference type="NCBI Taxonomy" id="2109933"/>
    <lineage>
        <taxon>Bacteria</taxon>
        <taxon>Pseudomonadati</taxon>
        <taxon>Pseudomonadota</taxon>
        <taxon>Alphaproteobacteria</taxon>
        <taxon>Hyphomicrobiales</taxon>
        <taxon>Alsobacteraceae</taxon>
        <taxon>Alsobacter</taxon>
    </lineage>
</organism>
<feature type="domain" description="HTH gntR-type" evidence="5">
    <location>
        <begin position="10"/>
        <end position="78"/>
    </location>
</feature>
<dbReference type="InterPro" id="IPR036388">
    <property type="entry name" value="WH-like_DNA-bd_sf"/>
</dbReference>
<dbReference type="InterPro" id="IPR000524">
    <property type="entry name" value="Tscrpt_reg_HTH_GntR"/>
</dbReference>
<evidence type="ECO:0000256" key="2">
    <source>
        <dbReference type="ARBA" id="ARBA00023125"/>
    </source>
</evidence>
<dbReference type="SMART" id="SM00895">
    <property type="entry name" value="FCD"/>
    <property type="match status" value="1"/>
</dbReference>
<keyword evidence="2" id="KW-0238">DNA-binding</keyword>
<proteinExistence type="predicted"/>
<dbReference type="RefSeq" id="WP_106335400.1">
    <property type="nucleotide sequence ID" value="NZ_PVZS01000003.1"/>
</dbReference>
<dbReference type="InterPro" id="IPR036390">
    <property type="entry name" value="WH_DNA-bd_sf"/>
</dbReference>
<dbReference type="PANTHER" id="PTHR43537">
    <property type="entry name" value="TRANSCRIPTIONAL REGULATOR, GNTR FAMILY"/>
    <property type="match status" value="1"/>
</dbReference>
<dbReference type="Proteomes" id="UP000239772">
    <property type="component" value="Unassembled WGS sequence"/>
</dbReference>
<name>A0A2T1HXS1_9HYPH</name>
<dbReference type="PROSITE" id="PS50949">
    <property type="entry name" value="HTH_GNTR"/>
    <property type="match status" value="1"/>
</dbReference>
<evidence type="ECO:0000259" key="5">
    <source>
        <dbReference type="PROSITE" id="PS50949"/>
    </source>
</evidence>
<dbReference type="Gene3D" id="1.10.10.10">
    <property type="entry name" value="Winged helix-like DNA-binding domain superfamily/Winged helix DNA-binding domain"/>
    <property type="match status" value="1"/>
</dbReference>
<protein>
    <submittedName>
        <fullName evidence="6">FadR family transcriptional regulator</fullName>
    </submittedName>
</protein>
<dbReference type="EMBL" id="PVZS01000003">
    <property type="protein sequence ID" value="PSC06486.1"/>
    <property type="molecule type" value="Genomic_DNA"/>
</dbReference>
<dbReference type="SMART" id="SM00345">
    <property type="entry name" value="HTH_GNTR"/>
    <property type="match status" value="1"/>
</dbReference>
<dbReference type="PRINTS" id="PR00035">
    <property type="entry name" value="HTHGNTR"/>
</dbReference>
<dbReference type="Pfam" id="PF00392">
    <property type="entry name" value="GntR"/>
    <property type="match status" value="1"/>
</dbReference>
<accession>A0A2T1HXS1</accession>
<dbReference type="PANTHER" id="PTHR43537:SF44">
    <property type="entry name" value="GNTR FAMILY REGULATORY PROTEIN"/>
    <property type="match status" value="1"/>
</dbReference>
<dbReference type="Pfam" id="PF07729">
    <property type="entry name" value="FCD"/>
    <property type="match status" value="1"/>
</dbReference>
<sequence>MFKNSAGLVRNVHSQVADRIGMGIIRGEIAPGEALPAEMRLCEMLDVSRPVVREAMRILAGKGLIESRPKSGTRVRPPEAWSHLDPDVLRWRLACADTEDYLRKLFALRYAVEPAAAAIAAEAAGPEDCAAIATALAGMETAADNAAFVESDIAFHKAIYMATRNELFWPIAQMLEISLRQSFAIAATGDHRPRALAEHRAVMERIQARDAEGARAATALLLANSAGDLEKLQAGHVRPPALPQGAGETAMQPVAG</sequence>